<gene>
    <name evidence="4" type="ORF">AN484_13290</name>
</gene>
<dbReference type="InterPro" id="IPR029055">
    <property type="entry name" value="Ntn_hydrolases_N"/>
</dbReference>
<dbReference type="GO" id="GO:0006751">
    <property type="term" value="P:glutathione catabolic process"/>
    <property type="evidence" value="ECO:0007669"/>
    <property type="project" value="InterPro"/>
</dbReference>
<name>A0A1B7X1K4_APHFL</name>
<evidence type="ECO:0000256" key="3">
    <source>
        <dbReference type="ARBA" id="ARBA00047417"/>
    </source>
</evidence>
<proteinExistence type="predicted"/>
<dbReference type="EMBL" id="LJOW01000062">
    <property type="protein sequence ID" value="OBQ43264.1"/>
    <property type="molecule type" value="Genomic_DNA"/>
</dbReference>
<dbReference type="SUPFAM" id="SSF56235">
    <property type="entry name" value="N-terminal nucleophile aminohydrolases (Ntn hydrolases)"/>
    <property type="match status" value="1"/>
</dbReference>
<dbReference type="GO" id="GO:0103068">
    <property type="term" value="F:leukotriene C4 gamma-glutamyl transferase activity"/>
    <property type="evidence" value="ECO:0007669"/>
    <property type="project" value="UniProtKB-EC"/>
</dbReference>
<dbReference type="PANTHER" id="PTHR11686">
    <property type="entry name" value="GAMMA GLUTAMYL TRANSPEPTIDASE"/>
    <property type="match status" value="1"/>
</dbReference>
<comment type="catalytic activity">
    <reaction evidence="3">
        <text>an N-terminal (5-L-glutamyl)-[peptide] + an alpha-amino acid = 5-L-glutamyl amino acid + an N-terminal L-alpha-aminoacyl-[peptide]</text>
        <dbReference type="Rhea" id="RHEA:23904"/>
        <dbReference type="Rhea" id="RHEA-COMP:9780"/>
        <dbReference type="Rhea" id="RHEA-COMP:9795"/>
        <dbReference type="ChEBI" id="CHEBI:77644"/>
        <dbReference type="ChEBI" id="CHEBI:78597"/>
        <dbReference type="ChEBI" id="CHEBI:78599"/>
        <dbReference type="ChEBI" id="CHEBI:78608"/>
        <dbReference type="EC" id="2.3.2.2"/>
    </reaction>
</comment>
<protein>
    <submittedName>
        <fullName evidence="4">Uncharacterized protein</fullName>
    </submittedName>
</protein>
<dbReference type="Pfam" id="PF01019">
    <property type="entry name" value="G_glu_transpept"/>
    <property type="match status" value="1"/>
</dbReference>
<evidence type="ECO:0000313" key="4">
    <source>
        <dbReference type="EMBL" id="OBQ43264.1"/>
    </source>
</evidence>
<dbReference type="GO" id="GO:0036374">
    <property type="term" value="F:glutathione hydrolase activity"/>
    <property type="evidence" value="ECO:0007669"/>
    <property type="project" value="UniProtKB-EC"/>
</dbReference>
<comment type="caution">
    <text evidence="4">The sequence shown here is derived from an EMBL/GenBank/DDBJ whole genome shotgun (WGS) entry which is preliminary data.</text>
</comment>
<accession>A0A1B7X1K4</accession>
<reference evidence="4 5" key="1">
    <citation type="submission" date="2015-09" db="EMBL/GenBank/DDBJ databases">
        <title>Aphanizomenon flos-aquae WA102.</title>
        <authorList>
            <person name="Driscoll C."/>
        </authorList>
    </citation>
    <scope>NUCLEOTIDE SEQUENCE [LARGE SCALE GENOMIC DNA]</scope>
    <source>
        <strain evidence="4">WA102</strain>
    </source>
</reference>
<dbReference type="Proteomes" id="UP000092093">
    <property type="component" value="Unassembled WGS sequence"/>
</dbReference>
<evidence type="ECO:0000313" key="5">
    <source>
        <dbReference type="Proteomes" id="UP000092093"/>
    </source>
</evidence>
<comment type="catalytic activity">
    <reaction evidence="2">
        <text>glutathione + H2O = L-cysteinylglycine + L-glutamate</text>
        <dbReference type="Rhea" id="RHEA:28807"/>
        <dbReference type="ChEBI" id="CHEBI:15377"/>
        <dbReference type="ChEBI" id="CHEBI:29985"/>
        <dbReference type="ChEBI" id="CHEBI:57925"/>
        <dbReference type="ChEBI" id="CHEBI:61694"/>
        <dbReference type="EC" id="3.4.19.13"/>
    </reaction>
</comment>
<evidence type="ECO:0000256" key="2">
    <source>
        <dbReference type="ARBA" id="ARBA00001089"/>
    </source>
</evidence>
<dbReference type="PATRIC" id="fig|1710896.3.peg.1556"/>
<dbReference type="AlphaFoldDB" id="A0A1B7X1K4"/>
<comment type="catalytic activity">
    <reaction evidence="1">
        <text>an S-substituted glutathione + H2O = an S-substituted L-cysteinylglycine + L-glutamate</text>
        <dbReference type="Rhea" id="RHEA:59468"/>
        <dbReference type="ChEBI" id="CHEBI:15377"/>
        <dbReference type="ChEBI" id="CHEBI:29985"/>
        <dbReference type="ChEBI" id="CHEBI:90779"/>
        <dbReference type="ChEBI" id="CHEBI:143103"/>
        <dbReference type="EC" id="3.4.19.13"/>
    </reaction>
</comment>
<organism evidence="4 5">
    <name type="scientific">Aphanizomenon flos-aquae WA102</name>
    <dbReference type="NCBI Taxonomy" id="1710896"/>
    <lineage>
        <taxon>Bacteria</taxon>
        <taxon>Bacillati</taxon>
        <taxon>Cyanobacteriota</taxon>
        <taxon>Cyanophyceae</taxon>
        <taxon>Nostocales</taxon>
        <taxon>Aphanizomenonaceae</taxon>
        <taxon>Aphanizomenon</taxon>
    </lineage>
</organism>
<sequence>MPLITKTVATPGTVAGMYEVHNRYGKLSWQEVVKPAIALAKNGFIISDRLSWHDFSAYEDRKQTILNNPEAKGIFTRNKS</sequence>
<dbReference type="PANTHER" id="PTHR11686:SF9">
    <property type="entry name" value="RE13973P"/>
    <property type="match status" value="1"/>
</dbReference>
<dbReference type="InterPro" id="IPR000101">
    <property type="entry name" value="GGT_peptidase"/>
</dbReference>
<dbReference type="GO" id="GO:0005886">
    <property type="term" value="C:plasma membrane"/>
    <property type="evidence" value="ECO:0007669"/>
    <property type="project" value="TreeGrafter"/>
</dbReference>
<dbReference type="PRINTS" id="PR01210">
    <property type="entry name" value="GGTRANSPTASE"/>
</dbReference>
<evidence type="ECO:0000256" key="1">
    <source>
        <dbReference type="ARBA" id="ARBA00001049"/>
    </source>
</evidence>